<dbReference type="Proteomes" id="UP000284824">
    <property type="component" value="Unassembled WGS sequence"/>
</dbReference>
<accession>A0A438LYL8</accession>
<reference evidence="2 3" key="1">
    <citation type="submission" date="2019-01" db="EMBL/GenBank/DDBJ databases">
        <title>Sequencing the genomes of 1000 actinobacteria strains.</title>
        <authorList>
            <person name="Klenk H.-P."/>
        </authorList>
    </citation>
    <scope>NUCLEOTIDE SEQUENCE [LARGE SCALE GENOMIC DNA]</scope>
    <source>
        <strain evidence="2 3">DSM 43925</strain>
    </source>
</reference>
<evidence type="ECO:0000313" key="3">
    <source>
        <dbReference type="Proteomes" id="UP000284824"/>
    </source>
</evidence>
<evidence type="ECO:0000313" key="2">
    <source>
        <dbReference type="EMBL" id="RVX38635.1"/>
    </source>
</evidence>
<gene>
    <name evidence="2" type="ORF">EDD27_0957</name>
</gene>
<sequence>MEQPGIDSRQSGAPTGHVSCTPAPAAQLFEITVLDSTAEDGLGRWHTIGWGVDRVHADSIAESFVNRPVCPYDAAQIRHNGHLVGEHRRSAE</sequence>
<dbReference type="EMBL" id="SAUN01000001">
    <property type="protein sequence ID" value="RVX38635.1"/>
    <property type="molecule type" value="Genomic_DNA"/>
</dbReference>
<keyword evidence="3" id="KW-1185">Reference proteome</keyword>
<name>A0A438LYL8_9ACTN</name>
<evidence type="ECO:0000256" key="1">
    <source>
        <dbReference type="SAM" id="MobiDB-lite"/>
    </source>
</evidence>
<comment type="caution">
    <text evidence="2">The sequence shown here is derived from an EMBL/GenBank/DDBJ whole genome shotgun (WGS) entry which is preliminary data.</text>
</comment>
<protein>
    <submittedName>
        <fullName evidence="2">Uncharacterized protein</fullName>
    </submittedName>
</protein>
<dbReference type="AlphaFoldDB" id="A0A438LYL8"/>
<dbReference type="OrthoDB" id="3537633at2"/>
<proteinExistence type="predicted"/>
<dbReference type="RefSeq" id="WP_127931246.1">
    <property type="nucleotide sequence ID" value="NZ_SAUN01000001.1"/>
</dbReference>
<feature type="region of interest" description="Disordered" evidence="1">
    <location>
        <begin position="1"/>
        <end position="21"/>
    </location>
</feature>
<organism evidence="2 3">
    <name type="scientific">Nonomuraea polychroma</name>
    <dbReference type="NCBI Taxonomy" id="46176"/>
    <lineage>
        <taxon>Bacteria</taxon>
        <taxon>Bacillati</taxon>
        <taxon>Actinomycetota</taxon>
        <taxon>Actinomycetes</taxon>
        <taxon>Streptosporangiales</taxon>
        <taxon>Streptosporangiaceae</taxon>
        <taxon>Nonomuraea</taxon>
    </lineage>
</organism>